<dbReference type="InterPro" id="IPR055377">
    <property type="entry name" value="GH3_M"/>
</dbReference>
<accession>A0ABW3WIY2</accession>
<proteinExistence type="predicted"/>
<keyword evidence="4" id="KW-1185">Reference proteome</keyword>
<comment type="caution">
    <text evidence="3">The sequence shown here is derived from an EMBL/GenBank/DDBJ whole genome shotgun (WGS) entry which is preliminary data.</text>
</comment>
<dbReference type="PANTHER" id="PTHR31901">
    <property type="entry name" value="GH3 DOMAIN-CONTAINING PROTEIN"/>
    <property type="match status" value="1"/>
</dbReference>
<dbReference type="Pfam" id="PF23572">
    <property type="entry name" value="GH3_C"/>
    <property type="match status" value="1"/>
</dbReference>
<evidence type="ECO:0000313" key="3">
    <source>
        <dbReference type="EMBL" id="MFD1292226.1"/>
    </source>
</evidence>
<dbReference type="InterPro" id="IPR055378">
    <property type="entry name" value="GH3_C"/>
</dbReference>
<organism evidence="3 4">
    <name type="scientific">Lutibacter holmesii</name>
    <dbReference type="NCBI Taxonomy" id="1137985"/>
    <lineage>
        <taxon>Bacteria</taxon>
        <taxon>Pseudomonadati</taxon>
        <taxon>Bacteroidota</taxon>
        <taxon>Flavobacteriia</taxon>
        <taxon>Flavobacteriales</taxon>
        <taxon>Flavobacteriaceae</taxon>
        <taxon>Lutibacter</taxon>
    </lineage>
</organism>
<dbReference type="EMBL" id="JBHTMV010000001">
    <property type="protein sequence ID" value="MFD1292226.1"/>
    <property type="molecule type" value="Genomic_DNA"/>
</dbReference>
<sequence>MPFTIVNSIISWFLKKRKHQVELFLKYPIEVQKELLYKLIRKAKDTELGKKYEFYAIKSYEEFKQNVPIQQYESIEPLIERTRKGEQNVFWPTHIKWFAKSSGTTNAKSKFIPVSDEALEDCHFKAGKDMLCLYCNNNEEAQLFTGKGLRLGGSSGVYEDNHTYFGDLSAIIIENMPFWADFSSTPSQEIALMEEWETKMTAMVEETINEDITSLVGVPSWMLVLLNRVLERTGKNNILEVWPNLEVYFHGGVNFNPYREQFKKLIPKEDFKYYETYNASEGFFAIQDVNYAFDMLLMLDYGIFYEFIPMDKFDGENSETIALEDVQLHTNYAIVITTNSGLWRYLIGDTVKFTSLNPYRIKITGRTKHFINVFGEELIVENAAEALKLACLKTGAEISEFTAAPIFMKDKKSGGHEWLIEFKIQPENLNYFTEILDTSLKNINSDYEAKRYNNLTLAMPKINIASKGLFHNWLKQKGKLGGQHKVPRLSNSRKHLEELLELEKPPVYS</sequence>
<dbReference type="Proteomes" id="UP001597241">
    <property type="component" value="Unassembled WGS sequence"/>
</dbReference>
<evidence type="ECO:0000259" key="2">
    <source>
        <dbReference type="Pfam" id="PF23572"/>
    </source>
</evidence>
<evidence type="ECO:0000259" key="1">
    <source>
        <dbReference type="Pfam" id="PF23571"/>
    </source>
</evidence>
<dbReference type="Pfam" id="PF23571">
    <property type="entry name" value="GH3_M"/>
    <property type="match status" value="1"/>
</dbReference>
<evidence type="ECO:0000313" key="4">
    <source>
        <dbReference type="Proteomes" id="UP001597241"/>
    </source>
</evidence>
<reference evidence="4" key="1">
    <citation type="journal article" date="2019" name="Int. J. Syst. Evol. Microbiol.">
        <title>The Global Catalogue of Microorganisms (GCM) 10K type strain sequencing project: providing services to taxonomists for standard genome sequencing and annotation.</title>
        <authorList>
            <consortium name="The Broad Institute Genomics Platform"/>
            <consortium name="The Broad Institute Genome Sequencing Center for Infectious Disease"/>
            <person name="Wu L."/>
            <person name="Ma J."/>
        </authorList>
    </citation>
    <scope>NUCLEOTIDE SEQUENCE [LARGE SCALE GENOMIC DNA]</scope>
    <source>
        <strain evidence="4">CCUG 62221</strain>
    </source>
</reference>
<dbReference type="InterPro" id="IPR004993">
    <property type="entry name" value="GH3"/>
</dbReference>
<feature type="domain" description="GH3 middle" evidence="1">
    <location>
        <begin position="297"/>
        <end position="366"/>
    </location>
</feature>
<dbReference type="PANTHER" id="PTHR31901:SF9">
    <property type="entry name" value="GH3 DOMAIN-CONTAINING PROTEIN"/>
    <property type="match status" value="1"/>
</dbReference>
<name>A0ABW3WIY2_9FLAO</name>
<feature type="domain" description="GH3 C-terminal" evidence="2">
    <location>
        <begin position="382"/>
        <end position="494"/>
    </location>
</feature>
<dbReference type="Pfam" id="PF03321">
    <property type="entry name" value="GH3"/>
    <property type="match status" value="1"/>
</dbReference>
<gene>
    <name evidence="3" type="ORF">ACFQ5N_00125</name>
</gene>
<dbReference type="RefSeq" id="WP_386806728.1">
    <property type="nucleotide sequence ID" value="NZ_JBHTMV010000001.1"/>
</dbReference>
<protein>
    <submittedName>
        <fullName evidence="3">GH3 auxin-responsive promoter family protein</fullName>
    </submittedName>
</protein>